<comment type="caution">
    <text evidence="1">The sequence shown here is derived from an EMBL/GenBank/DDBJ whole genome shotgun (WGS) entry which is preliminary data.</text>
</comment>
<protein>
    <recommendedName>
        <fullName evidence="3">Transposase IS111A/IS1328/IS1533 N-terminal domain-containing protein</fullName>
    </recommendedName>
</protein>
<reference evidence="2" key="1">
    <citation type="journal article" date="2019" name="Int. J. Syst. Evol. Microbiol.">
        <title>The Global Catalogue of Microorganisms (GCM) 10K type strain sequencing project: providing services to taxonomists for standard genome sequencing and annotation.</title>
        <authorList>
            <consortium name="The Broad Institute Genomics Platform"/>
            <consortium name="The Broad Institute Genome Sequencing Center for Infectious Disease"/>
            <person name="Wu L."/>
            <person name="Ma J."/>
        </authorList>
    </citation>
    <scope>NUCLEOTIDE SEQUENCE [LARGE SCALE GENOMIC DNA]</scope>
    <source>
        <strain evidence="2">KCTC 52490</strain>
    </source>
</reference>
<proteinExistence type="predicted"/>
<evidence type="ECO:0000313" key="1">
    <source>
        <dbReference type="EMBL" id="MFD2934606.1"/>
    </source>
</evidence>
<sequence length="104" mass="11727">MSIACIAWSILEYITTILLAFYKQVKRVSGGAARAVEHPIHIKESLGMIRGKNDKVDAQRIAFYAYKNREEVHLWTPKREVIQKLDGWPLPSVNGYPQSAGQSA</sequence>
<keyword evidence="2" id="KW-1185">Reference proteome</keyword>
<gene>
    <name evidence="1" type="ORF">ACFS25_12500</name>
</gene>
<organism evidence="1 2">
    <name type="scientific">Spirosoma flavum</name>
    <dbReference type="NCBI Taxonomy" id="2048557"/>
    <lineage>
        <taxon>Bacteria</taxon>
        <taxon>Pseudomonadati</taxon>
        <taxon>Bacteroidota</taxon>
        <taxon>Cytophagia</taxon>
        <taxon>Cytophagales</taxon>
        <taxon>Cytophagaceae</taxon>
        <taxon>Spirosoma</taxon>
    </lineage>
</organism>
<dbReference type="EMBL" id="JBHUOM010000002">
    <property type="protein sequence ID" value="MFD2934606.1"/>
    <property type="molecule type" value="Genomic_DNA"/>
</dbReference>
<dbReference type="Proteomes" id="UP001597512">
    <property type="component" value="Unassembled WGS sequence"/>
</dbReference>
<evidence type="ECO:0000313" key="2">
    <source>
        <dbReference type="Proteomes" id="UP001597512"/>
    </source>
</evidence>
<evidence type="ECO:0008006" key="3">
    <source>
        <dbReference type="Google" id="ProtNLM"/>
    </source>
</evidence>
<accession>A0ABW6AGQ1</accession>
<name>A0ABW6AGQ1_9BACT</name>
<dbReference type="RefSeq" id="WP_381500761.1">
    <property type="nucleotide sequence ID" value="NZ_JBHUOM010000002.1"/>
</dbReference>